<comment type="caution">
    <text evidence="11">The sequence shown here is derived from an EMBL/GenBank/DDBJ whole genome shotgun (WGS) entry which is preliminary data.</text>
</comment>
<dbReference type="Gene3D" id="1.20.120.1630">
    <property type="match status" value="1"/>
</dbReference>
<keyword evidence="3 10" id="KW-0812">Transmembrane</keyword>
<organism evidence="11 12">
    <name type="scientific">Dunaliella salina</name>
    <name type="common">Green alga</name>
    <name type="synonym">Protococcus salinus</name>
    <dbReference type="NCBI Taxonomy" id="3046"/>
    <lineage>
        <taxon>Eukaryota</taxon>
        <taxon>Viridiplantae</taxon>
        <taxon>Chlorophyta</taxon>
        <taxon>core chlorophytes</taxon>
        <taxon>Chlorophyceae</taxon>
        <taxon>CS clade</taxon>
        <taxon>Chlamydomonadales</taxon>
        <taxon>Dunaliellaceae</taxon>
        <taxon>Dunaliella</taxon>
    </lineage>
</organism>
<dbReference type="PANTHER" id="PTHR12714:SF11">
    <property type="entry name" value="PROTEIN C-TERMINAL S-ISOPRENYLCYSTEINE CARBOXYL O-METHYLTRANSFERASE"/>
    <property type="match status" value="1"/>
</dbReference>
<evidence type="ECO:0000256" key="3">
    <source>
        <dbReference type="ARBA" id="ARBA00022692"/>
    </source>
</evidence>
<keyword evidence="6 10" id="KW-0472">Membrane</keyword>
<evidence type="ECO:0000313" key="12">
    <source>
        <dbReference type="Proteomes" id="UP000815325"/>
    </source>
</evidence>
<comment type="subcellular location">
    <subcellularLocation>
        <location evidence="1">Endomembrane system</location>
        <topology evidence="1">Multi-pass membrane protein</topology>
    </subcellularLocation>
</comment>
<keyword evidence="4 10" id="KW-1133">Transmembrane helix</keyword>
<accession>A0ABQ7GBG0</accession>
<dbReference type="EMBL" id="MU069910">
    <property type="protein sequence ID" value="KAF5831938.1"/>
    <property type="molecule type" value="Genomic_DNA"/>
</dbReference>
<feature type="region of interest" description="Disordered" evidence="9">
    <location>
        <begin position="51"/>
        <end position="83"/>
    </location>
</feature>
<evidence type="ECO:0000256" key="5">
    <source>
        <dbReference type="ARBA" id="ARBA00023098"/>
    </source>
</evidence>
<feature type="compositionally biased region" description="Basic and acidic residues" evidence="9">
    <location>
        <begin position="52"/>
        <end position="61"/>
    </location>
</feature>
<feature type="transmembrane region" description="Helical" evidence="10">
    <location>
        <begin position="205"/>
        <end position="229"/>
    </location>
</feature>
<keyword evidence="2" id="KW-0444">Lipid biosynthesis</keyword>
<feature type="transmembrane region" description="Helical" evidence="10">
    <location>
        <begin position="244"/>
        <end position="261"/>
    </location>
</feature>
<evidence type="ECO:0000256" key="8">
    <source>
        <dbReference type="ARBA" id="ARBA00023264"/>
    </source>
</evidence>
<feature type="transmembrane region" description="Helical" evidence="10">
    <location>
        <begin position="165"/>
        <end position="184"/>
    </location>
</feature>
<dbReference type="Pfam" id="PF04191">
    <property type="entry name" value="PEMT"/>
    <property type="match status" value="1"/>
</dbReference>
<gene>
    <name evidence="11" type="ORF">DUNSADRAFT_12371</name>
</gene>
<keyword evidence="12" id="KW-1185">Reference proteome</keyword>
<dbReference type="PANTHER" id="PTHR12714">
    <property type="entry name" value="PROTEIN-S ISOPRENYLCYSTEINE O-METHYLTRANSFERASE"/>
    <property type="match status" value="1"/>
</dbReference>
<evidence type="ECO:0000256" key="9">
    <source>
        <dbReference type="SAM" id="MobiDB-lite"/>
    </source>
</evidence>
<dbReference type="Proteomes" id="UP000815325">
    <property type="component" value="Unassembled WGS sequence"/>
</dbReference>
<protein>
    <recommendedName>
        <fullName evidence="13">Protein-S-isoprenylcysteine O-methyltransferase</fullName>
    </recommendedName>
</protein>
<keyword evidence="7" id="KW-0594">Phospholipid biosynthesis</keyword>
<evidence type="ECO:0008006" key="13">
    <source>
        <dbReference type="Google" id="ProtNLM"/>
    </source>
</evidence>
<feature type="transmembrane region" description="Helical" evidence="10">
    <location>
        <begin position="301"/>
        <end position="328"/>
    </location>
</feature>
<evidence type="ECO:0000313" key="11">
    <source>
        <dbReference type="EMBL" id="KAF5831938.1"/>
    </source>
</evidence>
<evidence type="ECO:0000256" key="10">
    <source>
        <dbReference type="SAM" id="Phobius"/>
    </source>
</evidence>
<evidence type="ECO:0000256" key="2">
    <source>
        <dbReference type="ARBA" id="ARBA00022516"/>
    </source>
</evidence>
<reference evidence="11" key="1">
    <citation type="submission" date="2017-08" db="EMBL/GenBank/DDBJ databases">
        <authorList>
            <person name="Polle J.E."/>
            <person name="Barry K."/>
            <person name="Cushman J."/>
            <person name="Schmutz J."/>
            <person name="Tran D."/>
            <person name="Hathwaick L.T."/>
            <person name="Yim W.C."/>
            <person name="Jenkins J."/>
            <person name="Mckie-Krisberg Z.M."/>
            <person name="Prochnik S."/>
            <person name="Lindquist E."/>
            <person name="Dockter R.B."/>
            <person name="Adam C."/>
            <person name="Molina H."/>
            <person name="Bunkerborg J."/>
            <person name="Jin E."/>
            <person name="Buchheim M."/>
            <person name="Magnuson J."/>
        </authorList>
    </citation>
    <scope>NUCLEOTIDE SEQUENCE</scope>
    <source>
        <strain evidence="11">CCAP 19/18</strain>
    </source>
</reference>
<evidence type="ECO:0000256" key="7">
    <source>
        <dbReference type="ARBA" id="ARBA00023209"/>
    </source>
</evidence>
<evidence type="ECO:0000256" key="1">
    <source>
        <dbReference type="ARBA" id="ARBA00004127"/>
    </source>
</evidence>
<sequence>MAQKVIPGTIPALPRSYTPAFFQTQLRHFSPIWRPCKPWIGPCAQNCAAQRGQHDRGKKGEGASSADAEGYDPSPAQGFASTGDDPELWWVVKYEERRKALAAQQQKEDGAHARSRPNQALIHLEGASSSEERPKKPNFVAAVVQGLQLNLVLAALFLWPASTQPAGLVCLRVWCLYLVYWLFFSQGTVQWKPQFGKQPRRSEDGGRLSWSDCLALISFTTSIVLLHWLPVLRYTKLGIYPTEVTGYEALGLPAIVAALLLNRRAVRDFGEASNLVTTPKQLVINGAYAHIQHPIYTSHMLLCFGTAMLLHSAPTALLFVLVCTTYYWRLIAQETRVLEKAFGEKYRAYAAKTPRFLPFPRF</sequence>
<feature type="transmembrane region" description="Helical" evidence="10">
    <location>
        <begin position="139"/>
        <end position="159"/>
    </location>
</feature>
<proteinExistence type="predicted"/>
<keyword evidence="5" id="KW-0443">Lipid metabolism</keyword>
<dbReference type="InterPro" id="IPR007318">
    <property type="entry name" value="Phopholipid_MeTrfase"/>
</dbReference>
<evidence type="ECO:0000256" key="4">
    <source>
        <dbReference type="ARBA" id="ARBA00022989"/>
    </source>
</evidence>
<evidence type="ECO:0000256" key="6">
    <source>
        <dbReference type="ARBA" id="ARBA00023136"/>
    </source>
</evidence>
<name>A0ABQ7GBG0_DUNSA</name>
<keyword evidence="8" id="KW-1208">Phospholipid metabolism</keyword>